<dbReference type="InterPro" id="IPR000674">
    <property type="entry name" value="Ald_Oxase/Xan_DH_a/b"/>
</dbReference>
<evidence type="ECO:0000313" key="2">
    <source>
        <dbReference type="EMBL" id="SIQ04159.1"/>
    </source>
</evidence>
<dbReference type="InterPro" id="IPR037165">
    <property type="entry name" value="AldOxase/xan_DH_Mopterin-bd_sf"/>
</dbReference>
<dbReference type="PANTHER" id="PTHR11908">
    <property type="entry name" value="XANTHINE DEHYDROGENASE"/>
    <property type="match status" value="1"/>
</dbReference>
<reference evidence="3" key="1">
    <citation type="submission" date="2017-01" db="EMBL/GenBank/DDBJ databases">
        <authorList>
            <person name="Varghese N."/>
            <person name="Submissions S."/>
        </authorList>
    </citation>
    <scope>NUCLEOTIDE SEQUENCE [LARGE SCALE GENOMIC DNA]</scope>
    <source>
        <strain evidence="3">ATCC 51758</strain>
    </source>
</reference>
<feature type="domain" description="Aldehyde oxidase/xanthine dehydrogenase a/b hammerhead" evidence="1">
    <location>
        <begin position="29"/>
        <end position="134"/>
    </location>
</feature>
<sequence>MNVAEKPVIAAASLIGQRIQKKDAPEKAAGKTRYIQDMVVPGMLHAKILRSSRVHAKIKSIDTSAAKALPGVHVVLTAADVPDQQPIGVARDHLPLKGERVRSLRDEIAAVAADSDEIAEAALKLIRVEYEDLPVIASPEDAIKPGAPLIHPTPLDAHGRPQSLPPKTPIAFAGKPDNIAMRFDYTHGDIAQAEAESDVVVEDSFQLHYVTHCCMGVSGVIAEFDASGNLLMYSNTQVPFLHKREFAEYLNIDPSRVRIIQPPIGGGFGSKLDIYPFEVICIFLARAAKRPVKMVFTREEEFLASPTRQPVLLTLRSGCRKDGTLTFRQVHTLHDNGAYTSWGATTPFVMMQTFSSLYRVPACDYHTTVVYTNNPYAGSFRGYGNLQATFAIEQHMDMLAEKIGMDPLDFRLKNAQDAGEVTGQGMTFKSCGFKECITTAAERSDYRKKHADNIANRNARGPVKRGIGIASMLHVGGGAKIYPSDGCGTILKLDDFANVTLITGASEIGQGSETVLSQLVCEELGLPISAVTVVNNDTAITPWDVGVHASRTTFIAGNSAIGAARKAKAKILAAAAKKHDCDEAALDLRGGFVVVAETGEPVVELARLMRNLHFSDKAELVMTTFYYEPPSVHQDKAFKGDVSAAYAWAAQVVEVEVDTETGIVKMTKVTGTHDVGRVLNRLGLEGQIEGGVVMGQGYALTENLIVENGVTRNPNFRDYKLVTAPEIPEMDITFVESMDGEGPQGAKGVGEAPAICIAAAAANAIHNATGVRIFGLPFTPEAVYRALRGKSDKPHWPAWKPE</sequence>
<dbReference type="SUPFAM" id="SSF56003">
    <property type="entry name" value="Molybdenum cofactor-binding domain"/>
    <property type="match status" value="1"/>
</dbReference>
<dbReference type="PANTHER" id="PTHR11908:SF157">
    <property type="entry name" value="XANTHINE DEHYDROGENASE SUBUNIT D-RELATED"/>
    <property type="match status" value="1"/>
</dbReference>
<protein>
    <submittedName>
        <fullName evidence="2">Xanthine dehydrogenase, molybdenum binding subunit apoprotein</fullName>
    </submittedName>
</protein>
<gene>
    <name evidence="2" type="ORF">SAMN05421829_10264</name>
</gene>
<dbReference type="GO" id="GO:0016491">
    <property type="term" value="F:oxidoreductase activity"/>
    <property type="evidence" value="ECO:0007669"/>
    <property type="project" value="InterPro"/>
</dbReference>
<dbReference type="STRING" id="34027.SAMN05421829_10264"/>
<dbReference type="SUPFAM" id="SSF54665">
    <property type="entry name" value="CO dehydrogenase molybdoprotein N-domain-like"/>
    <property type="match status" value="1"/>
</dbReference>
<organism evidence="2 3">
    <name type="scientific">Aromatoleum tolulyticum</name>
    <dbReference type="NCBI Taxonomy" id="34027"/>
    <lineage>
        <taxon>Bacteria</taxon>
        <taxon>Pseudomonadati</taxon>
        <taxon>Pseudomonadota</taxon>
        <taxon>Betaproteobacteria</taxon>
        <taxon>Rhodocyclales</taxon>
        <taxon>Rhodocyclaceae</taxon>
        <taxon>Aromatoleum</taxon>
    </lineage>
</organism>
<accession>A0A1N6PIX8</accession>
<dbReference type="SMART" id="SM01008">
    <property type="entry name" value="Ald_Xan_dh_C"/>
    <property type="match status" value="1"/>
</dbReference>
<dbReference type="Gene3D" id="3.90.1170.50">
    <property type="entry name" value="Aldehyde oxidase/xanthine dehydrogenase, a/b hammerhead"/>
    <property type="match status" value="1"/>
</dbReference>
<keyword evidence="3" id="KW-1185">Reference proteome</keyword>
<evidence type="ECO:0000259" key="1">
    <source>
        <dbReference type="SMART" id="SM01008"/>
    </source>
</evidence>
<dbReference type="OrthoDB" id="221297at2"/>
<dbReference type="AlphaFoldDB" id="A0A1N6PIX8"/>
<dbReference type="Pfam" id="PF02738">
    <property type="entry name" value="MoCoBD_1"/>
    <property type="match status" value="1"/>
</dbReference>
<dbReference type="InterPro" id="IPR036856">
    <property type="entry name" value="Ald_Oxase/Xan_DH_a/b_sf"/>
</dbReference>
<dbReference type="Pfam" id="PF01315">
    <property type="entry name" value="Ald_Xan_dh_C"/>
    <property type="match status" value="1"/>
</dbReference>
<dbReference type="InterPro" id="IPR016208">
    <property type="entry name" value="Ald_Oxase/xanthine_DH-like"/>
</dbReference>
<dbReference type="Gene3D" id="3.30.365.10">
    <property type="entry name" value="Aldehyde oxidase/xanthine dehydrogenase, molybdopterin binding domain"/>
    <property type="match status" value="4"/>
</dbReference>
<evidence type="ECO:0000313" key="3">
    <source>
        <dbReference type="Proteomes" id="UP000186819"/>
    </source>
</evidence>
<dbReference type="Pfam" id="PF20256">
    <property type="entry name" value="MoCoBD_2"/>
    <property type="match status" value="1"/>
</dbReference>
<dbReference type="RefSeq" id="WP_076600601.1">
    <property type="nucleotide sequence ID" value="NZ_FTMD01000002.1"/>
</dbReference>
<proteinExistence type="predicted"/>
<dbReference type="InterPro" id="IPR008274">
    <property type="entry name" value="AldOxase/xan_DH_MoCoBD1"/>
</dbReference>
<dbReference type="InterPro" id="IPR046867">
    <property type="entry name" value="AldOxase/xan_DH_MoCoBD2"/>
</dbReference>
<dbReference type="GO" id="GO:0005506">
    <property type="term" value="F:iron ion binding"/>
    <property type="evidence" value="ECO:0007669"/>
    <property type="project" value="InterPro"/>
</dbReference>
<name>A0A1N6PIX8_9RHOO</name>
<dbReference type="Proteomes" id="UP000186819">
    <property type="component" value="Unassembled WGS sequence"/>
</dbReference>
<dbReference type="EMBL" id="FTMD01000002">
    <property type="protein sequence ID" value="SIQ04159.1"/>
    <property type="molecule type" value="Genomic_DNA"/>
</dbReference>